<dbReference type="RefSeq" id="WP_259083340.1">
    <property type="nucleotide sequence ID" value="NZ_JANTYZ010000002.1"/>
</dbReference>
<accession>A0A9X2U203</accession>
<organism evidence="1 2">
    <name type="scientific">Salinibacter ruber</name>
    <dbReference type="NCBI Taxonomy" id="146919"/>
    <lineage>
        <taxon>Bacteria</taxon>
        <taxon>Pseudomonadati</taxon>
        <taxon>Rhodothermota</taxon>
        <taxon>Rhodothermia</taxon>
        <taxon>Rhodothermales</taxon>
        <taxon>Salinibacteraceae</taxon>
        <taxon>Salinibacter</taxon>
    </lineage>
</organism>
<protein>
    <submittedName>
        <fullName evidence="1">CRISPR/Cas system CMR-associated protein Cmr1 (Group 7 of RAMP superfamily)</fullName>
    </submittedName>
</protein>
<dbReference type="AlphaFoldDB" id="A0A9X2U203"/>
<gene>
    <name evidence="1" type="ORF">GGP82_001220</name>
</gene>
<dbReference type="Proteomes" id="UP001155034">
    <property type="component" value="Unassembled WGS sequence"/>
</dbReference>
<reference evidence="1" key="1">
    <citation type="submission" date="2022-08" db="EMBL/GenBank/DDBJ databases">
        <title>Genomic Encyclopedia of Type Strains, Phase V (KMG-V): Genome sequencing to study the core and pangenomes of soil and plant-associated prokaryotes.</title>
        <authorList>
            <person name="Whitman W."/>
        </authorList>
    </citation>
    <scope>NUCLEOTIDE SEQUENCE</scope>
    <source>
        <strain evidence="1">SP2016B</strain>
    </source>
</reference>
<name>A0A9X2U203_9BACT</name>
<dbReference type="EMBL" id="JANTYZ010000002">
    <property type="protein sequence ID" value="MCS3864674.1"/>
    <property type="molecule type" value="Genomic_DNA"/>
</dbReference>
<comment type="caution">
    <text evidence="1">The sequence shown here is derived from an EMBL/GenBank/DDBJ whole genome shotgun (WGS) entry which is preliminary data.</text>
</comment>
<proteinExistence type="predicted"/>
<evidence type="ECO:0000313" key="2">
    <source>
        <dbReference type="Proteomes" id="UP001155034"/>
    </source>
</evidence>
<sequence>MRGLGFQVRNTGKYKKEYRLYATAQWSEGGVQQQKIRSISIRGIPRAARRIAKVLVSCHPSHEDKDVQEMTEICWEALEETIMQIHRQDQYPTDKGLDTDRRLQAVHDFVKESPLLSSE</sequence>
<evidence type="ECO:0000313" key="1">
    <source>
        <dbReference type="EMBL" id="MCS3864674.1"/>
    </source>
</evidence>